<keyword evidence="4" id="KW-0201">Cytochrome c-type biogenesis</keyword>
<dbReference type="GO" id="GO:0015035">
    <property type="term" value="F:protein-disulfide reductase activity"/>
    <property type="evidence" value="ECO:0007669"/>
    <property type="project" value="TreeGrafter"/>
</dbReference>
<dbReference type="EMBL" id="SSOD01000013">
    <property type="protein sequence ID" value="THF59397.1"/>
    <property type="molecule type" value="Genomic_DNA"/>
</dbReference>
<dbReference type="SUPFAM" id="SSF52833">
    <property type="entry name" value="Thioredoxin-like"/>
    <property type="match status" value="1"/>
</dbReference>
<evidence type="ECO:0000313" key="10">
    <source>
        <dbReference type="EMBL" id="THF59397.1"/>
    </source>
</evidence>
<dbReference type="Pfam" id="PF02683">
    <property type="entry name" value="DsbD_TM"/>
    <property type="match status" value="1"/>
</dbReference>
<feature type="transmembrane region" description="Helical" evidence="7">
    <location>
        <begin position="464"/>
        <end position="486"/>
    </location>
</feature>
<dbReference type="InterPro" id="IPR028250">
    <property type="entry name" value="DsbDN"/>
</dbReference>
<dbReference type="Proteomes" id="UP000307956">
    <property type="component" value="Unassembled WGS sequence"/>
</dbReference>
<feature type="transmembrane region" description="Helical" evidence="7">
    <location>
        <begin position="531"/>
        <end position="550"/>
    </location>
</feature>
<evidence type="ECO:0000256" key="3">
    <source>
        <dbReference type="ARBA" id="ARBA00022692"/>
    </source>
</evidence>
<feature type="transmembrane region" description="Helical" evidence="7">
    <location>
        <begin position="353"/>
        <end position="374"/>
    </location>
</feature>
<keyword evidence="6 7" id="KW-0472">Membrane</keyword>
<dbReference type="PANTHER" id="PTHR32234:SF3">
    <property type="entry name" value="SUPPRESSION OF COPPER SENSITIVITY PROTEIN"/>
    <property type="match status" value="1"/>
</dbReference>
<keyword evidence="5 7" id="KW-1133">Transmembrane helix</keyword>
<dbReference type="InterPro" id="IPR035671">
    <property type="entry name" value="DsbD_gamma"/>
</dbReference>
<protein>
    <submittedName>
        <fullName evidence="10">Thiol:disulfide interchange protein</fullName>
    </submittedName>
</protein>
<reference evidence="10 11" key="1">
    <citation type="submission" date="2019-04" db="EMBL/GenBank/DDBJ databases">
        <title>Azoarcus rhizosphaerae sp. nov. isolated from rhizosphere of Ficus religiosa.</title>
        <authorList>
            <person name="Lin S.-Y."/>
            <person name="Hameed A."/>
            <person name="Hsu Y.-H."/>
            <person name="Young C.-C."/>
        </authorList>
    </citation>
    <scope>NUCLEOTIDE SEQUENCE [LARGE SCALE GENOMIC DNA]</scope>
    <source>
        <strain evidence="10 11">CC-YHH848</strain>
    </source>
</reference>
<evidence type="ECO:0000256" key="4">
    <source>
        <dbReference type="ARBA" id="ARBA00022748"/>
    </source>
</evidence>
<keyword evidence="8" id="KW-0732">Signal</keyword>
<dbReference type="RefSeq" id="WP_136385912.1">
    <property type="nucleotide sequence ID" value="NZ_SSOD01000013.1"/>
</dbReference>
<dbReference type="GO" id="GO:0045454">
    <property type="term" value="P:cell redox homeostasis"/>
    <property type="evidence" value="ECO:0007669"/>
    <property type="project" value="TreeGrafter"/>
</dbReference>
<dbReference type="InterPro" id="IPR036249">
    <property type="entry name" value="Thioredoxin-like_sf"/>
</dbReference>
<feature type="signal peptide" evidence="8">
    <location>
        <begin position="1"/>
        <end position="35"/>
    </location>
</feature>
<comment type="subcellular location">
    <subcellularLocation>
        <location evidence="1">Cell membrane</location>
        <topology evidence="1">Multi-pass membrane protein</topology>
    </subcellularLocation>
</comment>
<proteinExistence type="predicted"/>
<feature type="transmembrane region" description="Helical" evidence="7">
    <location>
        <begin position="309"/>
        <end position="332"/>
    </location>
</feature>
<keyword evidence="2" id="KW-1003">Cell membrane</keyword>
<dbReference type="GO" id="GO:0017004">
    <property type="term" value="P:cytochrome complex assembly"/>
    <property type="evidence" value="ECO:0007669"/>
    <property type="project" value="UniProtKB-KW"/>
</dbReference>
<evidence type="ECO:0000256" key="7">
    <source>
        <dbReference type="SAM" id="Phobius"/>
    </source>
</evidence>
<evidence type="ECO:0000256" key="2">
    <source>
        <dbReference type="ARBA" id="ARBA00022475"/>
    </source>
</evidence>
<dbReference type="Pfam" id="PF13899">
    <property type="entry name" value="Thioredoxin_7"/>
    <property type="match status" value="1"/>
</dbReference>
<feature type="domain" description="Thioredoxin" evidence="9">
    <location>
        <begin position="591"/>
        <end position="715"/>
    </location>
</feature>
<evidence type="ECO:0000259" key="9">
    <source>
        <dbReference type="PROSITE" id="PS51352"/>
    </source>
</evidence>
<keyword evidence="3 7" id="KW-0812">Transmembrane</keyword>
<accession>A0A4S4AJ39</accession>
<dbReference type="Gene3D" id="3.40.30.10">
    <property type="entry name" value="Glutaredoxin"/>
    <property type="match status" value="1"/>
</dbReference>
<name>A0A4S4AJ39_9RHOO</name>
<evidence type="ECO:0000313" key="11">
    <source>
        <dbReference type="Proteomes" id="UP000307956"/>
    </source>
</evidence>
<dbReference type="CDD" id="cd02953">
    <property type="entry name" value="DsbDgamma"/>
    <property type="match status" value="1"/>
</dbReference>
<gene>
    <name evidence="10" type="ORF">E6O51_15505</name>
</gene>
<feature type="chain" id="PRO_5020826903" evidence="8">
    <location>
        <begin position="36"/>
        <end position="715"/>
    </location>
</feature>
<keyword evidence="11" id="KW-1185">Reference proteome</keyword>
<evidence type="ECO:0000256" key="8">
    <source>
        <dbReference type="SAM" id="SignalP"/>
    </source>
</evidence>
<evidence type="ECO:0000256" key="5">
    <source>
        <dbReference type="ARBA" id="ARBA00022989"/>
    </source>
</evidence>
<evidence type="ECO:0000256" key="6">
    <source>
        <dbReference type="ARBA" id="ARBA00023136"/>
    </source>
</evidence>
<dbReference type="Pfam" id="PF11412">
    <property type="entry name" value="DsbD_N"/>
    <property type="match status" value="1"/>
</dbReference>
<dbReference type="InterPro" id="IPR013766">
    <property type="entry name" value="Thioredoxin_domain"/>
</dbReference>
<feature type="transmembrane region" description="Helical" evidence="7">
    <location>
        <begin position="394"/>
        <end position="419"/>
    </location>
</feature>
<sequence length="715" mass="73289">MARSRTSSSVLFPLRHLAGLALLAGGALLGGNAHGAAEGTEGRTPHVSARLVAAADAVAPGERVTVGLAKRITPGWHTYWRNPGDSGLATQVHWQLPAGAAAGPLQWPAPERQALGPVVNYGYAGEVTLLAEFTAPADARPGDVLDIAARAEWLVCSEVCIPEQLDLNLSLPVAETTRTTAHSAITAARARLPQPAPWPARYSRDAHGLQLAVDSGALPAGRGEAWFFPYEWGVIDHAAAQPAQTGSDGLRLTLAPGPLGGDAGPAVLEGVLVIGDGSGATRAYELHAPLGTAASAATPAPPAVGLATALGFALLGGLILNLMPCVFPVLAMKVIALVRHGHGGRDHAARHGLAYLGGVLASFAALAAVVLALQAGGARLGWGFQFQSPLFVLFAAWLLFAVGLNLSGVFMVGGSLAGVGQSLTERGGYAGSFFTGVLAALVATPCTAPFMGVAIGFAMTQPPASLLSVFLALGLGLALPFVVLTLQPALLGRLPKPGLWMLRLKQALAFPMYAAAAWLVWVLALQTGADGLPLALGGMVAIALAAWLHEAARHAAPRIRRTARLGGTALLAATLVAASSLQPAAVPQTHSATAAPASLLPLETYSGTRLAALRAEGRPVFVNFTAAWCITCLVNERVALERPEVAAAFAAREVAYLKGDWTNQDAGITAVLNAHGRSGVPLYLYYPAGAGATPVVLPQLLTADIVLQAIAPPPG</sequence>
<comment type="caution">
    <text evidence="10">The sequence shown here is derived from an EMBL/GenBank/DDBJ whole genome shotgun (WGS) entry which is preliminary data.</text>
</comment>
<dbReference type="PROSITE" id="PS51352">
    <property type="entry name" value="THIOREDOXIN_2"/>
    <property type="match status" value="1"/>
</dbReference>
<dbReference type="GO" id="GO:0005886">
    <property type="term" value="C:plasma membrane"/>
    <property type="evidence" value="ECO:0007669"/>
    <property type="project" value="UniProtKB-SubCell"/>
</dbReference>
<evidence type="ECO:0000256" key="1">
    <source>
        <dbReference type="ARBA" id="ARBA00004651"/>
    </source>
</evidence>
<dbReference type="InterPro" id="IPR003834">
    <property type="entry name" value="Cyt_c_assmbl_TM_dom"/>
</dbReference>
<dbReference type="AlphaFoldDB" id="A0A4S4AJ39"/>
<organism evidence="10 11">
    <name type="scientific">Pseudothauera rhizosphaerae</name>
    <dbReference type="NCBI Taxonomy" id="2565932"/>
    <lineage>
        <taxon>Bacteria</taxon>
        <taxon>Pseudomonadati</taxon>
        <taxon>Pseudomonadota</taxon>
        <taxon>Betaproteobacteria</taxon>
        <taxon>Rhodocyclales</taxon>
        <taxon>Zoogloeaceae</taxon>
        <taxon>Pseudothauera</taxon>
    </lineage>
</organism>
<dbReference type="PANTHER" id="PTHR32234">
    <property type="entry name" value="THIOL:DISULFIDE INTERCHANGE PROTEIN DSBD"/>
    <property type="match status" value="1"/>
</dbReference>
<dbReference type="OrthoDB" id="9811036at2"/>
<feature type="transmembrane region" description="Helical" evidence="7">
    <location>
        <begin position="507"/>
        <end position="525"/>
    </location>
</feature>
<feature type="transmembrane region" description="Helical" evidence="7">
    <location>
        <begin position="431"/>
        <end position="458"/>
    </location>
</feature>